<name>A0A835EIX2_9POAL</name>
<dbReference type="Proteomes" id="UP000636709">
    <property type="component" value="Unassembled WGS sequence"/>
</dbReference>
<sequence>MSSSHPLHYRQERAVDTTQRRISPRLPGHPAARLLCATQARRSEIGTRSDFLVPPVNHPYRANTFLFSCLLLRQPTARLMTPSPMAHPPFGVTSTQSTAASKPLLALSSPTTPAVFSVQITGTSLSEILLAEKARTPLPSGHGGGARELSAPPAPIAVVAASPESHDMGACRPERRIERKHRRPPSSLIEQRLRHLLGGAVLRGALNKMTLGFCANVQERCVLHAAWAAPTALSSSPTTAAAFSSDILADRELAREQVADAVPCAIVEAPAAAVLPDLPDQAAPPSAPRWRLTARLFPSPLSGA</sequence>
<proteinExistence type="predicted"/>
<evidence type="ECO:0000313" key="3">
    <source>
        <dbReference type="Proteomes" id="UP000636709"/>
    </source>
</evidence>
<accession>A0A835EIX2</accession>
<dbReference type="AlphaFoldDB" id="A0A835EIX2"/>
<dbReference type="EMBL" id="JACEFO010002015">
    <property type="protein sequence ID" value="KAF8689534.1"/>
    <property type="molecule type" value="Genomic_DNA"/>
</dbReference>
<comment type="caution">
    <text evidence="2">The sequence shown here is derived from an EMBL/GenBank/DDBJ whole genome shotgun (WGS) entry which is preliminary data.</text>
</comment>
<keyword evidence="3" id="KW-1185">Reference proteome</keyword>
<feature type="compositionally biased region" description="Basic and acidic residues" evidence="1">
    <location>
        <begin position="9"/>
        <end position="19"/>
    </location>
</feature>
<evidence type="ECO:0000313" key="2">
    <source>
        <dbReference type="EMBL" id="KAF8689534.1"/>
    </source>
</evidence>
<organism evidence="2 3">
    <name type="scientific">Digitaria exilis</name>
    <dbReference type="NCBI Taxonomy" id="1010633"/>
    <lineage>
        <taxon>Eukaryota</taxon>
        <taxon>Viridiplantae</taxon>
        <taxon>Streptophyta</taxon>
        <taxon>Embryophyta</taxon>
        <taxon>Tracheophyta</taxon>
        <taxon>Spermatophyta</taxon>
        <taxon>Magnoliopsida</taxon>
        <taxon>Liliopsida</taxon>
        <taxon>Poales</taxon>
        <taxon>Poaceae</taxon>
        <taxon>PACMAD clade</taxon>
        <taxon>Panicoideae</taxon>
        <taxon>Panicodae</taxon>
        <taxon>Paniceae</taxon>
        <taxon>Anthephorinae</taxon>
        <taxon>Digitaria</taxon>
    </lineage>
</organism>
<evidence type="ECO:0000256" key="1">
    <source>
        <dbReference type="SAM" id="MobiDB-lite"/>
    </source>
</evidence>
<gene>
    <name evidence="2" type="ORF">HU200_041865</name>
</gene>
<protein>
    <submittedName>
        <fullName evidence="2">Uncharacterized protein</fullName>
    </submittedName>
</protein>
<reference evidence="2" key="1">
    <citation type="submission" date="2020-07" db="EMBL/GenBank/DDBJ databases">
        <title>Genome sequence and genetic diversity analysis of an under-domesticated orphan crop, white fonio (Digitaria exilis).</title>
        <authorList>
            <person name="Bennetzen J.L."/>
            <person name="Chen S."/>
            <person name="Ma X."/>
            <person name="Wang X."/>
            <person name="Yssel A.E.J."/>
            <person name="Chaluvadi S.R."/>
            <person name="Johnson M."/>
            <person name="Gangashetty P."/>
            <person name="Hamidou F."/>
            <person name="Sanogo M.D."/>
            <person name="Zwaenepoel A."/>
            <person name="Wallace J."/>
            <person name="Van De Peer Y."/>
            <person name="Van Deynze A."/>
        </authorList>
    </citation>
    <scope>NUCLEOTIDE SEQUENCE</scope>
    <source>
        <tissue evidence="2">Leaves</tissue>
    </source>
</reference>
<feature type="region of interest" description="Disordered" evidence="1">
    <location>
        <begin position="1"/>
        <end position="27"/>
    </location>
</feature>